<comment type="caution">
    <text evidence="1">The sequence shown here is derived from an EMBL/GenBank/DDBJ whole genome shotgun (WGS) entry which is preliminary data.</text>
</comment>
<organism evidence="1 2">
    <name type="scientific">Candidatus Curtissbacteria bacterium RIFCSPHIGHO2_12_FULL_41_17</name>
    <dbReference type="NCBI Taxonomy" id="1797722"/>
    <lineage>
        <taxon>Bacteria</taxon>
        <taxon>Candidatus Curtissiibacteriota</taxon>
    </lineage>
</organism>
<dbReference type="EMBL" id="MFBL01000011">
    <property type="protein sequence ID" value="OGE05349.1"/>
    <property type="molecule type" value="Genomic_DNA"/>
</dbReference>
<dbReference type="Proteomes" id="UP000178369">
    <property type="component" value="Unassembled WGS sequence"/>
</dbReference>
<name>A0A1F5HMU9_9BACT</name>
<protein>
    <submittedName>
        <fullName evidence="1">Uncharacterized protein</fullName>
    </submittedName>
</protein>
<dbReference type="AlphaFoldDB" id="A0A1F5HMU9"/>
<accession>A0A1F5HMU9</accession>
<evidence type="ECO:0000313" key="1">
    <source>
        <dbReference type="EMBL" id="OGE05349.1"/>
    </source>
</evidence>
<gene>
    <name evidence="1" type="ORF">A3F45_01530</name>
</gene>
<sequence>MIKPLHQLFPKIEAVSKRKRNRVAIGVLRDSPEVRKALEIGSKHADLVIVGKKKIPGFKTIALGEVSDNDYSKAVIDLLQKGKVDAIVRGQVKYGEFEKMFKEKYGYGMESGHCGLMQDVLGRQWFCTSTDPFDRSEVPEVKIDLIEKSVHYMGLYGIRAKVGILAGDFTFDRGDDRWVDQTIHNAEYVVKVLADEGYDIKNYAHLIDDAVSECNLIIFINGSQGNFIYRTIYQFGGGLEMAWAVFVPVAYIETSRYHAKYDTHIVFANAEVNLLRAGANKVYDAKKDKKKKWSKFRVIA</sequence>
<reference evidence="1 2" key="1">
    <citation type="journal article" date="2016" name="Nat. Commun.">
        <title>Thousands of microbial genomes shed light on interconnected biogeochemical processes in an aquifer system.</title>
        <authorList>
            <person name="Anantharaman K."/>
            <person name="Brown C.T."/>
            <person name="Hug L.A."/>
            <person name="Sharon I."/>
            <person name="Castelle C.J."/>
            <person name="Probst A.J."/>
            <person name="Thomas B.C."/>
            <person name="Singh A."/>
            <person name="Wilkins M.J."/>
            <person name="Karaoz U."/>
            <person name="Brodie E.L."/>
            <person name="Williams K.H."/>
            <person name="Hubbard S.S."/>
            <person name="Banfield J.F."/>
        </authorList>
    </citation>
    <scope>NUCLEOTIDE SEQUENCE [LARGE SCALE GENOMIC DNA]</scope>
</reference>
<evidence type="ECO:0000313" key="2">
    <source>
        <dbReference type="Proteomes" id="UP000178369"/>
    </source>
</evidence>
<proteinExistence type="predicted"/>
<dbReference type="SUPFAM" id="SSF53659">
    <property type="entry name" value="Isocitrate/Isopropylmalate dehydrogenase-like"/>
    <property type="match status" value="1"/>
</dbReference>